<dbReference type="Proteomes" id="UP000033673">
    <property type="component" value="Unassembled WGS sequence"/>
</dbReference>
<dbReference type="InterPro" id="IPR037522">
    <property type="entry name" value="HD_GYP_dom"/>
</dbReference>
<dbReference type="PROSITE" id="PS51832">
    <property type="entry name" value="HD_GYP"/>
    <property type="match status" value="1"/>
</dbReference>
<feature type="domain" description="HD-GYP" evidence="3">
    <location>
        <begin position="142"/>
        <end position="340"/>
    </location>
</feature>
<keyword evidence="5" id="KW-1185">Reference proteome</keyword>
<sequence length="343" mass="38714">MTEKPIVLVVDDSPENISVLSGVLRDDYKVKVALNGVKAIQIAESEPDLMMILLDVMMPEMDGYEVCERLKSNPVTANIPIIFVTAKERDIDEKFGFSLGAVDYITKPVSPSIVRTRVRAHIAVFEQSRLLDQKVRERTAELERTRMQIVHCLGRAAEFRDNQLGLHVYRISHYSRLIAQVISPDDHDWVELVYHASPLYDVGKLGIPDSVLLKPGELIEQDWQVMRQHPAIGAEIIGEQDSDLMLLAKEIALTHHERWDGSGYPNGLKGEDIPLAGRVVAVADVFDDLTCQRPYKQAWSVEETVDYICDESGKHFDPQVVAAFLLVLDDILAIHEKYKDPIH</sequence>
<dbReference type="AlphaFoldDB" id="A0A0F4NMY8"/>
<evidence type="ECO:0000256" key="1">
    <source>
        <dbReference type="PROSITE-ProRule" id="PRU00169"/>
    </source>
</evidence>
<dbReference type="SUPFAM" id="SSF52172">
    <property type="entry name" value="CheY-like"/>
    <property type="match status" value="1"/>
</dbReference>
<organism evidence="4 5">
    <name type="scientific">Vibrio galatheae</name>
    <dbReference type="NCBI Taxonomy" id="579748"/>
    <lineage>
        <taxon>Bacteria</taxon>
        <taxon>Pseudomonadati</taxon>
        <taxon>Pseudomonadota</taxon>
        <taxon>Gammaproteobacteria</taxon>
        <taxon>Vibrionales</taxon>
        <taxon>Vibrionaceae</taxon>
        <taxon>Vibrio</taxon>
    </lineage>
</organism>
<dbReference type="Gene3D" id="1.10.3210.10">
    <property type="entry name" value="Hypothetical protein af1432"/>
    <property type="match status" value="1"/>
</dbReference>
<dbReference type="Gene3D" id="3.40.50.2300">
    <property type="match status" value="1"/>
</dbReference>
<dbReference type="PROSITE" id="PS50110">
    <property type="entry name" value="RESPONSE_REGULATORY"/>
    <property type="match status" value="1"/>
</dbReference>
<dbReference type="Pfam" id="PF00072">
    <property type="entry name" value="Response_reg"/>
    <property type="match status" value="1"/>
</dbReference>
<keyword evidence="1" id="KW-0597">Phosphoprotein</keyword>
<reference evidence="4 5" key="1">
    <citation type="journal article" date="2015" name="BMC Genomics">
        <title>Genome mining reveals unlocked bioactive potential of marine Gram-negative bacteria.</title>
        <authorList>
            <person name="Machado H."/>
            <person name="Sonnenschein E.C."/>
            <person name="Melchiorsen J."/>
            <person name="Gram L."/>
        </authorList>
    </citation>
    <scope>NUCLEOTIDE SEQUENCE [LARGE SCALE GENOMIC DNA]</scope>
    <source>
        <strain evidence="4 5">S2757</strain>
    </source>
</reference>
<dbReference type="GO" id="GO:0008081">
    <property type="term" value="F:phosphoric diester hydrolase activity"/>
    <property type="evidence" value="ECO:0007669"/>
    <property type="project" value="UniProtKB-ARBA"/>
</dbReference>
<dbReference type="EMBL" id="JXXV01000011">
    <property type="protein sequence ID" value="KJY84213.1"/>
    <property type="molecule type" value="Genomic_DNA"/>
</dbReference>
<dbReference type="InterPro" id="IPR011006">
    <property type="entry name" value="CheY-like_superfamily"/>
</dbReference>
<name>A0A0F4NMY8_9VIBR</name>
<protein>
    <submittedName>
        <fullName evidence="4">Chemotaxis protein CheY</fullName>
    </submittedName>
</protein>
<accession>A0A0F4NMY8</accession>
<dbReference type="InterPro" id="IPR001789">
    <property type="entry name" value="Sig_transdc_resp-reg_receiver"/>
</dbReference>
<evidence type="ECO:0000259" key="3">
    <source>
        <dbReference type="PROSITE" id="PS51832"/>
    </source>
</evidence>
<dbReference type="PANTHER" id="PTHR45228:SF5">
    <property type="entry name" value="CYCLIC DI-GMP PHOSPHODIESTERASE VC_1348-RELATED"/>
    <property type="match status" value="1"/>
</dbReference>
<evidence type="ECO:0000259" key="2">
    <source>
        <dbReference type="PROSITE" id="PS50110"/>
    </source>
</evidence>
<proteinExistence type="predicted"/>
<dbReference type="SMART" id="SM00448">
    <property type="entry name" value="REC"/>
    <property type="match status" value="1"/>
</dbReference>
<dbReference type="InterPro" id="IPR003607">
    <property type="entry name" value="HD/PDEase_dom"/>
</dbReference>
<dbReference type="InterPro" id="IPR052020">
    <property type="entry name" value="Cyclic_di-GMP/3'3'-cGAMP_PDE"/>
</dbReference>
<dbReference type="Pfam" id="PF13487">
    <property type="entry name" value="HD_5"/>
    <property type="match status" value="1"/>
</dbReference>
<dbReference type="CDD" id="cd19920">
    <property type="entry name" value="REC_PA4781-like"/>
    <property type="match status" value="1"/>
</dbReference>
<dbReference type="CDD" id="cd00077">
    <property type="entry name" value="HDc"/>
    <property type="match status" value="1"/>
</dbReference>
<evidence type="ECO:0000313" key="4">
    <source>
        <dbReference type="EMBL" id="KJY84213.1"/>
    </source>
</evidence>
<dbReference type="OrthoDB" id="6210373at2"/>
<dbReference type="STRING" id="579748.TW81_05305"/>
<dbReference type="PATRIC" id="fig|579748.3.peg.1086"/>
<dbReference type="SUPFAM" id="SSF109604">
    <property type="entry name" value="HD-domain/PDEase-like"/>
    <property type="match status" value="1"/>
</dbReference>
<feature type="domain" description="Response regulatory" evidence="2">
    <location>
        <begin position="6"/>
        <end position="122"/>
    </location>
</feature>
<gene>
    <name evidence="4" type="ORF">TW81_05305</name>
</gene>
<dbReference type="GO" id="GO:0000160">
    <property type="term" value="P:phosphorelay signal transduction system"/>
    <property type="evidence" value="ECO:0007669"/>
    <property type="project" value="InterPro"/>
</dbReference>
<comment type="caution">
    <text evidence="4">The sequence shown here is derived from an EMBL/GenBank/DDBJ whole genome shotgun (WGS) entry which is preliminary data.</text>
</comment>
<feature type="modified residue" description="4-aspartylphosphate" evidence="1">
    <location>
        <position position="55"/>
    </location>
</feature>
<dbReference type="PANTHER" id="PTHR45228">
    <property type="entry name" value="CYCLIC DI-GMP PHOSPHODIESTERASE TM_0186-RELATED"/>
    <property type="match status" value="1"/>
</dbReference>
<dbReference type="RefSeq" id="WP_045954679.1">
    <property type="nucleotide sequence ID" value="NZ_JXXV01000011.1"/>
</dbReference>
<evidence type="ECO:0000313" key="5">
    <source>
        <dbReference type="Proteomes" id="UP000033673"/>
    </source>
</evidence>